<dbReference type="NCBIfam" id="NF001186">
    <property type="entry name" value="PRK00155.2-3"/>
    <property type="match status" value="1"/>
</dbReference>
<sequence length="242" mass="27062">MRKGGATFVALFFWRNHMQKIAVIVAGGSGQRMGASIPKQFLLLNRKPLLYHTLYSFLHTWDDLSVILVLPEEHFETGRAIVADLQAANRVTLTKGGDSRFQSVKNGLALIHHPSVVFVHDGVRCLVSSDLIRRCYEQTLRMGSAVPAVAATDSIRIVQEGKHQVTDRNNVRIIQTPQTFLSEWLVPAFDRPYEESFTDEATVVEASGREVHLIEGDYNNIKITRPADLLVAEQILASISQK</sequence>
<dbReference type="InterPro" id="IPR001228">
    <property type="entry name" value="IspD"/>
</dbReference>
<comment type="pathway">
    <text evidence="3">Isoprenoid biosynthesis; isopentenyl diphosphate biosynthesis via DXP pathway; isopentenyl diphosphate from 1-deoxy-D-xylulose 5-phosphate: step 2/6.</text>
</comment>
<evidence type="ECO:0000313" key="5">
    <source>
        <dbReference type="Proteomes" id="UP000295741"/>
    </source>
</evidence>
<dbReference type="Gene3D" id="3.90.550.10">
    <property type="entry name" value="Spore Coat Polysaccharide Biosynthesis Protein SpsA, Chain A"/>
    <property type="match status" value="1"/>
</dbReference>
<feature type="site" description="Positions MEP for the nucleophilic attack" evidence="3">
    <location>
        <position position="168"/>
    </location>
</feature>
<organism evidence="4 5">
    <name type="scientific">Sediminibacterium goheungense</name>
    <dbReference type="NCBI Taxonomy" id="1086393"/>
    <lineage>
        <taxon>Bacteria</taxon>
        <taxon>Pseudomonadati</taxon>
        <taxon>Bacteroidota</taxon>
        <taxon>Chitinophagia</taxon>
        <taxon>Chitinophagales</taxon>
        <taxon>Chitinophagaceae</taxon>
        <taxon>Sediminibacterium</taxon>
    </lineage>
</organism>
<comment type="catalytic activity">
    <reaction evidence="3">
        <text>2-C-methyl-D-erythritol 4-phosphate + CTP + H(+) = 4-CDP-2-C-methyl-D-erythritol + diphosphate</text>
        <dbReference type="Rhea" id="RHEA:13429"/>
        <dbReference type="ChEBI" id="CHEBI:15378"/>
        <dbReference type="ChEBI" id="CHEBI:33019"/>
        <dbReference type="ChEBI" id="CHEBI:37563"/>
        <dbReference type="ChEBI" id="CHEBI:57823"/>
        <dbReference type="ChEBI" id="CHEBI:58262"/>
        <dbReference type="EC" id="2.7.7.60"/>
    </reaction>
</comment>
<dbReference type="AlphaFoldDB" id="A0A4R6IT15"/>
<dbReference type="RefSeq" id="WP_246027137.1">
    <property type="nucleotide sequence ID" value="NZ_SNWP01000012.1"/>
</dbReference>
<dbReference type="GO" id="GO:0050518">
    <property type="term" value="F:2-C-methyl-D-erythritol 4-phosphate cytidylyltransferase activity"/>
    <property type="evidence" value="ECO:0007669"/>
    <property type="project" value="UniProtKB-UniRule"/>
</dbReference>
<protein>
    <recommendedName>
        <fullName evidence="3">2-C-methyl-D-erythritol 4-phosphate cytidylyltransferase</fullName>
        <ecNumber evidence="3">2.7.7.60</ecNumber>
    </recommendedName>
    <alternativeName>
        <fullName evidence="3">4-diphosphocytidyl-2C-methyl-D-erythritol synthase</fullName>
    </alternativeName>
    <alternativeName>
        <fullName evidence="3">MEP cytidylyltransferase</fullName>
        <shortName evidence="3">MCT</shortName>
    </alternativeName>
</protein>
<dbReference type="Proteomes" id="UP000295741">
    <property type="component" value="Unassembled WGS sequence"/>
</dbReference>
<evidence type="ECO:0000256" key="2">
    <source>
        <dbReference type="ARBA" id="ARBA00022695"/>
    </source>
</evidence>
<comment type="caution">
    <text evidence="4">The sequence shown here is derived from an EMBL/GenBank/DDBJ whole genome shotgun (WGS) entry which is preliminary data.</text>
</comment>
<accession>A0A4R6IT15</accession>
<dbReference type="InterPro" id="IPR050088">
    <property type="entry name" value="IspD/TarI_cytidylyltransf_bact"/>
</dbReference>
<evidence type="ECO:0000313" key="4">
    <source>
        <dbReference type="EMBL" id="TDO25642.1"/>
    </source>
</evidence>
<gene>
    <name evidence="3" type="primary">ispD</name>
    <name evidence="4" type="ORF">BC659_2564</name>
</gene>
<dbReference type="CDD" id="cd02516">
    <property type="entry name" value="CDP-ME_synthetase"/>
    <property type="match status" value="1"/>
</dbReference>
<keyword evidence="1 3" id="KW-0808">Transferase</keyword>
<dbReference type="InterPro" id="IPR034683">
    <property type="entry name" value="IspD/TarI"/>
</dbReference>
<keyword evidence="5" id="KW-1185">Reference proteome</keyword>
<evidence type="ECO:0000256" key="1">
    <source>
        <dbReference type="ARBA" id="ARBA00022679"/>
    </source>
</evidence>
<dbReference type="PANTHER" id="PTHR32125:SF4">
    <property type="entry name" value="2-C-METHYL-D-ERYTHRITOL 4-PHOSPHATE CYTIDYLYLTRANSFERASE, CHLOROPLASTIC"/>
    <property type="match status" value="1"/>
</dbReference>
<comment type="similarity">
    <text evidence="3">Belongs to the IspD/TarI cytidylyltransferase family. IspD subfamily.</text>
</comment>
<dbReference type="FunFam" id="3.90.550.10:FF:000003">
    <property type="entry name" value="2-C-methyl-D-erythritol 4-phosphate cytidylyltransferase"/>
    <property type="match status" value="1"/>
</dbReference>
<dbReference type="UniPathway" id="UPA00056">
    <property type="reaction ID" value="UER00093"/>
</dbReference>
<evidence type="ECO:0000256" key="3">
    <source>
        <dbReference type="HAMAP-Rule" id="MF_00108"/>
    </source>
</evidence>
<dbReference type="PANTHER" id="PTHR32125">
    <property type="entry name" value="2-C-METHYL-D-ERYTHRITOL 4-PHOSPHATE CYTIDYLYLTRANSFERASE, CHLOROPLASTIC"/>
    <property type="match status" value="1"/>
</dbReference>
<dbReference type="InterPro" id="IPR029044">
    <property type="entry name" value="Nucleotide-diphossugar_trans"/>
</dbReference>
<feature type="site" description="Positions MEP for the nucleophilic attack" evidence="3">
    <location>
        <position position="222"/>
    </location>
</feature>
<dbReference type="SUPFAM" id="SSF53448">
    <property type="entry name" value="Nucleotide-diphospho-sugar transferases"/>
    <property type="match status" value="1"/>
</dbReference>
<dbReference type="Pfam" id="PF01128">
    <property type="entry name" value="IspD"/>
    <property type="match status" value="1"/>
</dbReference>
<dbReference type="NCBIfam" id="TIGR00453">
    <property type="entry name" value="ispD"/>
    <property type="match status" value="1"/>
</dbReference>
<dbReference type="EMBL" id="SNWP01000012">
    <property type="protein sequence ID" value="TDO25642.1"/>
    <property type="molecule type" value="Genomic_DNA"/>
</dbReference>
<keyword evidence="2 3" id="KW-0548">Nucleotidyltransferase</keyword>
<feature type="site" description="Transition state stabilizer" evidence="3">
    <location>
        <position position="32"/>
    </location>
</feature>
<dbReference type="GO" id="GO:0019288">
    <property type="term" value="P:isopentenyl diphosphate biosynthetic process, methylerythritol 4-phosphate pathway"/>
    <property type="evidence" value="ECO:0007669"/>
    <property type="project" value="UniProtKB-UniRule"/>
</dbReference>
<reference evidence="4 5" key="1">
    <citation type="submission" date="2019-03" db="EMBL/GenBank/DDBJ databases">
        <title>Genomic Encyclopedia of Archaeal and Bacterial Type Strains, Phase II (KMG-II): from individual species to whole genera.</title>
        <authorList>
            <person name="Goeker M."/>
        </authorList>
    </citation>
    <scope>NUCLEOTIDE SEQUENCE [LARGE SCALE GENOMIC DNA]</scope>
    <source>
        <strain evidence="4 5">DSM 28323</strain>
    </source>
</reference>
<proteinExistence type="inferred from homology"/>
<dbReference type="EC" id="2.7.7.60" evidence="3"/>
<feature type="site" description="Transition state stabilizer" evidence="3">
    <location>
        <position position="39"/>
    </location>
</feature>
<name>A0A4R6IT15_9BACT</name>
<keyword evidence="3" id="KW-0414">Isoprene biosynthesis</keyword>
<dbReference type="HAMAP" id="MF_00108">
    <property type="entry name" value="IspD"/>
    <property type="match status" value="1"/>
</dbReference>
<comment type="function">
    <text evidence="3">Catalyzes the formation of 4-diphosphocytidyl-2-C-methyl-D-erythritol from CTP and 2-C-methyl-D-erythritol 4-phosphate (MEP).</text>
</comment>